<keyword evidence="5 9" id="KW-0255">Endonuclease</keyword>
<keyword evidence="3 9" id="KW-0540">Nuclease</keyword>
<dbReference type="Proteomes" id="UP000242958">
    <property type="component" value="Unassembled WGS sequence"/>
</dbReference>
<evidence type="ECO:0000256" key="2">
    <source>
        <dbReference type="ARBA" id="ARBA00009959"/>
    </source>
</evidence>
<keyword evidence="7 9" id="KW-0460">Magnesium</keyword>
<dbReference type="SUPFAM" id="SSF143430">
    <property type="entry name" value="TTP0101/SSO1404-like"/>
    <property type="match status" value="1"/>
</dbReference>
<keyword evidence="4 9" id="KW-0479">Metal-binding</keyword>
<dbReference type="EC" id="3.1.-.-" evidence="9"/>
<dbReference type="GO" id="GO:0004521">
    <property type="term" value="F:RNA endonuclease activity"/>
    <property type="evidence" value="ECO:0007669"/>
    <property type="project" value="InterPro"/>
</dbReference>
<evidence type="ECO:0000313" key="10">
    <source>
        <dbReference type="EMBL" id="KXB92740.1"/>
    </source>
</evidence>
<keyword evidence="8 9" id="KW-0051">Antiviral defense</keyword>
<comment type="cofactor">
    <cofactor evidence="1 9">
        <name>Mg(2+)</name>
        <dbReference type="ChEBI" id="CHEBI:18420"/>
    </cofactor>
</comment>
<accession>A0A2J8BBS6</accession>
<proteinExistence type="inferred from homology"/>
<accession>A0A134CKK2</accession>
<reference evidence="10" key="1">
    <citation type="submission" date="2016-01" db="EMBL/GenBank/DDBJ databases">
        <authorList>
            <person name="Oliw E.H."/>
        </authorList>
    </citation>
    <scope>NUCLEOTIDE SEQUENCE [LARGE SCALE GENOMIC DNA]</scope>
    <source>
        <strain evidence="10">KA00182</strain>
    </source>
</reference>
<dbReference type="NCBIfam" id="TIGR01573">
    <property type="entry name" value="cas2"/>
    <property type="match status" value="1"/>
</dbReference>
<comment type="subunit">
    <text evidence="9">Homodimer, forms a heterotetramer with a Cas1 homodimer.</text>
</comment>
<evidence type="ECO:0000256" key="9">
    <source>
        <dbReference type="HAMAP-Rule" id="MF_01471"/>
    </source>
</evidence>
<organism evidence="10 12">
    <name type="scientific">Megasphaera hutchinsoni</name>
    <dbReference type="NCBI Taxonomy" id="1588748"/>
    <lineage>
        <taxon>Bacteria</taxon>
        <taxon>Bacillati</taxon>
        <taxon>Bacillota</taxon>
        <taxon>Negativicutes</taxon>
        <taxon>Veillonellales</taxon>
        <taxon>Veillonellaceae</taxon>
        <taxon>Megasphaera</taxon>
    </lineage>
</organism>
<evidence type="ECO:0000313" key="13">
    <source>
        <dbReference type="Proteomes" id="UP000242958"/>
    </source>
</evidence>
<comment type="function">
    <text evidence="9">CRISPR (clustered regularly interspaced short palindromic repeat), is an adaptive immune system that provides protection against mobile genetic elements (viruses, transposable elements and conjugative plasmids). CRISPR clusters contain sequences complementary to antecedent mobile elements and target invading nucleic acids. CRISPR clusters are transcribed and processed into CRISPR RNA (crRNA). Functions as a ssRNA-specific endoribonuclease. Involved in the integration of spacer DNA into the CRISPR cassette.</text>
</comment>
<evidence type="ECO:0000256" key="3">
    <source>
        <dbReference type="ARBA" id="ARBA00022722"/>
    </source>
</evidence>
<reference evidence="12" key="2">
    <citation type="submission" date="2016-01" db="EMBL/GenBank/DDBJ databases">
        <authorList>
            <person name="Mitreva M."/>
            <person name="Pepin K.H."/>
            <person name="Mihindukulasuriya K.A."/>
            <person name="Fulton R."/>
            <person name="Fronick C."/>
            <person name="O'Laughlin M."/>
            <person name="Miner T."/>
            <person name="Herter B."/>
            <person name="Rosa B.A."/>
            <person name="Cordes M."/>
            <person name="Tomlinson C."/>
            <person name="Wollam A."/>
            <person name="Palsikar V.B."/>
            <person name="Mardis E.R."/>
            <person name="Wilson R.K."/>
        </authorList>
    </citation>
    <scope>NUCLEOTIDE SEQUENCE [LARGE SCALE GENOMIC DNA]</scope>
    <source>
        <strain evidence="12">KA00182</strain>
    </source>
</reference>
<dbReference type="Proteomes" id="UP000070160">
    <property type="component" value="Unassembled WGS sequence"/>
</dbReference>
<reference evidence="11 13" key="3">
    <citation type="submission" date="2017-05" db="EMBL/GenBank/DDBJ databases">
        <authorList>
            <person name="Song R."/>
            <person name="Chenine A.L."/>
            <person name="Ruprecht R.M."/>
        </authorList>
    </citation>
    <scope>NUCLEOTIDE SEQUENCE [LARGE SCALE GENOMIC DNA]</scope>
    <source>
        <strain evidence="11 13">KA00229</strain>
    </source>
</reference>
<evidence type="ECO:0000256" key="7">
    <source>
        <dbReference type="ARBA" id="ARBA00022842"/>
    </source>
</evidence>
<evidence type="ECO:0000313" key="11">
    <source>
        <dbReference type="EMBL" id="PNH22232.1"/>
    </source>
</evidence>
<evidence type="ECO:0000256" key="6">
    <source>
        <dbReference type="ARBA" id="ARBA00022801"/>
    </source>
</evidence>
<dbReference type="EMBL" id="LSDT01000006">
    <property type="protein sequence ID" value="KXB92740.1"/>
    <property type="molecule type" value="Genomic_DNA"/>
</dbReference>
<dbReference type="HAMAP" id="MF_01471">
    <property type="entry name" value="Cas2"/>
    <property type="match status" value="1"/>
</dbReference>
<comment type="similarity">
    <text evidence="2 9">Belongs to the CRISPR-associated endoribonuclease Cas2 protein family.</text>
</comment>
<dbReference type="GO" id="GO:0051607">
    <property type="term" value="P:defense response to virus"/>
    <property type="evidence" value="ECO:0007669"/>
    <property type="project" value="UniProtKB-UniRule"/>
</dbReference>
<dbReference type="GO" id="GO:0043571">
    <property type="term" value="P:maintenance of CRISPR repeat elements"/>
    <property type="evidence" value="ECO:0007669"/>
    <property type="project" value="UniProtKB-UniRule"/>
</dbReference>
<protein>
    <recommendedName>
        <fullName evidence="9">CRISPR-associated endoribonuclease Cas2</fullName>
        <ecNumber evidence="9">3.1.-.-</ecNumber>
    </recommendedName>
</protein>
<sequence length="106" mass="12442">MSYRFMRILVMFDMPTFTLQDKKEYRLFRKYLISHGYLMMQRSIYIKLVLNQTNAAAAMKGLEKHKPNTGIVQVLTITEKQFSRMELLVGSVTSEVVDTTERMIIL</sequence>
<dbReference type="Pfam" id="PF09827">
    <property type="entry name" value="CRISPR_Cas2"/>
    <property type="match status" value="1"/>
</dbReference>
<dbReference type="STRING" id="1588748.HMPREF3182_00311"/>
<dbReference type="AlphaFoldDB" id="A0A134CKK2"/>
<comment type="caution">
    <text evidence="10">The sequence shown here is derived from an EMBL/GenBank/DDBJ whole genome shotgun (WGS) entry which is preliminary data.</text>
</comment>
<dbReference type="PATRIC" id="fig|1588748.3.peg.299"/>
<dbReference type="RefSeq" id="WP_007392621.1">
    <property type="nucleotide sequence ID" value="NZ_KQ960929.1"/>
</dbReference>
<keyword evidence="12" id="KW-1185">Reference proteome</keyword>
<dbReference type="GO" id="GO:0016787">
    <property type="term" value="F:hydrolase activity"/>
    <property type="evidence" value="ECO:0007669"/>
    <property type="project" value="UniProtKB-KW"/>
</dbReference>
<evidence type="ECO:0000313" key="12">
    <source>
        <dbReference type="Proteomes" id="UP000070160"/>
    </source>
</evidence>
<feature type="binding site" evidence="9">
    <location>
        <position position="13"/>
    </location>
    <ligand>
        <name>Mg(2+)</name>
        <dbReference type="ChEBI" id="CHEBI:18420"/>
        <note>catalytic</note>
    </ligand>
</feature>
<dbReference type="InterPro" id="IPR019199">
    <property type="entry name" value="Virulence_VapD/CRISPR_Cas2"/>
</dbReference>
<name>A0A134CKK2_9FIRM</name>
<dbReference type="GO" id="GO:0046872">
    <property type="term" value="F:metal ion binding"/>
    <property type="evidence" value="ECO:0007669"/>
    <property type="project" value="UniProtKB-UniRule"/>
</dbReference>
<keyword evidence="6 9" id="KW-0378">Hydrolase</keyword>
<dbReference type="EMBL" id="NFMF01000002">
    <property type="protein sequence ID" value="PNH22232.1"/>
    <property type="molecule type" value="Genomic_DNA"/>
</dbReference>
<dbReference type="InterPro" id="IPR021127">
    <property type="entry name" value="CRISPR_associated_Cas2"/>
</dbReference>
<evidence type="ECO:0000256" key="8">
    <source>
        <dbReference type="ARBA" id="ARBA00023118"/>
    </source>
</evidence>
<evidence type="ECO:0000256" key="1">
    <source>
        <dbReference type="ARBA" id="ARBA00001946"/>
    </source>
</evidence>
<evidence type="ECO:0000256" key="4">
    <source>
        <dbReference type="ARBA" id="ARBA00022723"/>
    </source>
</evidence>
<evidence type="ECO:0000256" key="5">
    <source>
        <dbReference type="ARBA" id="ARBA00022759"/>
    </source>
</evidence>
<gene>
    <name evidence="9" type="primary">cas2</name>
    <name evidence="11" type="ORF">CAL30_01165</name>
    <name evidence="10" type="ORF">HMPREF3182_00311</name>
</gene>